<gene>
    <name evidence="9" type="ORF">MHHB_P0113</name>
</gene>
<dbReference type="PANTHER" id="PTHR43366">
    <property type="entry name" value="PYRUVATE SYNTHASE SUBUNIT PORC"/>
    <property type="match status" value="1"/>
</dbReference>
<accession>A0A401HNS3</accession>
<dbReference type="NCBIfam" id="NF040683">
    <property type="entry name" value="PorC_Meth_Thtga"/>
    <property type="match status" value="1"/>
</dbReference>
<comment type="catalytic activity">
    <reaction evidence="7">
        <text>2 oxidized [2Fe-2S]-[ferredoxin] + pyruvate + CoA = 2 reduced [2Fe-2S]-[ferredoxin] + acetyl-CoA + CO2 + H(+)</text>
        <dbReference type="Rhea" id="RHEA:12765"/>
        <dbReference type="Rhea" id="RHEA-COMP:10000"/>
        <dbReference type="Rhea" id="RHEA-COMP:10001"/>
        <dbReference type="ChEBI" id="CHEBI:15361"/>
        <dbReference type="ChEBI" id="CHEBI:15378"/>
        <dbReference type="ChEBI" id="CHEBI:16526"/>
        <dbReference type="ChEBI" id="CHEBI:33737"/>
        <dbReference type="ChEBI" id="CHEBI:33738"/>
        <dbReference type="ChEBI" id="CHEBI:57287"/>
        <dbReference type="ChEBI" id="CHEBI:57288"/>
        <dbReference type="EC" id="1.2.7.1"/>
    </reaction>
</comment>
<evidence type="ECO:0000313" key="10">
    <source>
        <dbReference type="Proteomes" id="UP000290527"/>
    </source>
</evidence>
<evidence type="ECO:0000256" key="2">
    <source>
        <dbReference type="ARBA" id="ARBA00012822"/>
    </source>
</evidence>
<evidence type="ECO:0000313" key="9">
    <source>
        <dbReference type="EMBL" id="GBF35888.1"/>
    </source>
</evidence>
<dbReference type="InterPro" id="IPR019752">
    <property type="entry name" value="Pyrv/ketoisovalerate_OxRed_cat"/>
</dbReference>
<proteinExistence type="predicted"/>
<dbReference type="OrthoDB" id="372091at2157"/>
<dbReference type="Proteomes" id="UP000290527">
    <property type="component" value="Unassembled WGS sequence"/>
</dbReference>
<feature type="domain" description="Pyruvate/ketoisovalerate oxidoreductase catalytic" evidence="8">
    <location>
        <begin position="10"/>
        <end position="170"/>
    </location>
</feature>
<dbReference type="InterPro" id="IPR002869">
    <property type="entry name" value="Pyrv_flavodox_OxRed_cen"/>
</dbReference>
<evidence type="ECO:0000256" key="3">
    <source>
        <dbReference type="ARBA" id="ARBA00019586"/>
    </source>
</evidence>
<reference evidence="9 10" key="1">
    <citation type="journal article" date="2019" name="Int. J. Syst. Evol. Microbiol.">
        <title>Methanofervidicoccus abyssi gen. nov., sp. nov., a hydrogenotrophic methanogen, isolated from a hydrothermal vent chimney in the Mid-Cayman Spreading Center, the Caribbean Sea.</title>
        <authorList>
            <person name="Sakai S."/>
            <person name="Takaki Y."/>
            <person name="Miyazaki M."/>
            <person name="Ogawara M."/>
            <person name="Yanagawa K."/>
            <person name="Miyazaki J."/>
            <person name="Takai K."/>
        </authorList>
    </citation>
    <scope>NUCLEOTIDE SEQUENCE [LARGE SCALE GENOMIC DNA]</scope>
    <source>
        <strain evidence="9 10">HHB</strain>
    </source>
</reference>
<evidence type="ECO:0000256" key="7">
    <source>
        <dbReference type="ARBA" id="ARBA00049357"/>
    </source>
</evidence>
<name>A0A401HNS3_9EURY</name>
<dbReference type="InterPro" id="IPR011894">
    <property type="entry name" value="PorC_KorC"/>
</dbReference>
<keyword evidence="4 9" id="KW-0560">Oxidoreductase</keyword>
<keyword evidence="9" id="KW-0670">Pyruvate</keyword>
<comment type="subunit">
    <text evidence="1">Heterotetramer of one alpha, one beta, one delta and one gamma chain.</text>
</comment>
<dbReference type="RefSeq" id="WP_131006679.1">
    <property type="nucleotide sequence ID" value="NZ_BFAX01000001.1"/>
</dbReference>
<dbReference type="InterPro" id="IPR051626">
    <property type="entry name" value="Oxidoreductase_gamma_subunit"/>
</dbReference>
<evidence type="ECO:0000256" key="1">
    <source>
        <dbReference type="ARBA" id="ARBA00011595"/>
    </source>
</evidence>
<keyword evidence="10" id="KW-1185">Reference proteome</keyword>
<dbReference type="PANTHER" id="PTHR43366:SF1">
    <property type="entry name" value="PYRUVATE SYNTHASE SUBUNIT PORC"/>
    <property type="match status" value="1"/>
</dbReference>
<evidence type="ECO:0000256" key="6">
    <source>
        <dbReference type="ARBA" id="ARBA00044815"/>
    </source>
</evidence>
<dbReference type="EMBL" id="BFAX01000001">
    <property type="protein sequence ID" value="GBF35888.1"/>
    <property type="molecule type" value="Genomic_DNA"/>
</dbReference>
<sequence length="176" mass="19220">MIEIRFHGRGGQGAVTAAKILAKAAFYDGKYSQGFPFFGVERRGAPVMAFTRIDHKKIIVRSQVYNPDYVVVQDATLLDTVNVVEGLKKDGIVIVNTTKDDLDLDFKTYTIDATGIALDILGVPIVNTTMLGAFVGATKLISFDSLKRAILDTFRGELGEKNTKAAEVAYNIISEK</sequence>
<dbReference type="NCBIfam" id="TIGR02175">
    <property type="entry name" value="PorC_KorC"/>
    <property type="match status" value="1"/>
</dbReference>
<dbReference type="GO" id="GO:0019164">
    <property type="term" value="F:pyruvate synthase activity"/>
    <property type="evidence" value="ECO:0007669"/>
    <property type="project" value="UniProtKB-EC"/>
</dbReference>
<evidence type="ECO:0000256" key="5">
    <source>
        <dbReference type="ARBA" id="ARBA00044813"/>
    </source>
</evidence>
<dbReference type="InterPro" id="IPR053412">
    <property type="entry name" value="Pyruvate_synthase_PorC"/>
</dbReference>
<dbReference type="AlphaFoldDB" id="A0A401HNS3"/>
<dbReference type="Pfam" id="PF01558">
    <property type="entry name" value="POR"/>
    <property type="match status" value="1"/>
</dbReference>
<evidence type="ECO:0000259" key="8">
    <source>
        <dbReference type="Pfam" id="PF01558"/>
    </source>
</evidence>
<dbReference type="EC" id="1.2.7.1" evidence="2"/>
<comment type="caution">
    <text evidence="9">The sequence shown here is derived from an EMBL/GenBank/DDBJ whole genome shotgun (WGS) entry which is preliminary data.</text>
</comment>
<dbReference type="SUPFAM" id="SSF53323">
    <property type="entry name" value="Pyruvate-ferredoxin oxidoreductase, PFOR, domain III"/>
    <property type="match status" value="1"/>
</dbReference>
<dbReference type="NCBIfam" id="NF006321">
    <property type="entry name" value="PRK08534.1"/>
    <property type="match status" value="1"/>
</dbReference>
<protein>
    <recommendedName>
        <fullName evidence="3">Pyruvate synthase subunit PorC</fullName>
        <ecNumber evidence="2">1.2.7.1</ecNumber>
    </recommendedName>
    <alternativeName>
        <fullName evidence="6">Pyruvate oxidoreductase gamma chain</fullName>
    </alternativeName>
    <alternativeName>
        <fullName evidence="5">Pyruvic-ferredoxin oxidoreductase subunit gamma</fullName>
    </alternativeName>
</protein>
<evidence type="ECO:0000256" key="4">
    <source>
        <dbReference type="ARBA" id="ARBA00023002"/>
    </source>
</evidence>
<organism evidence="9 10">
    <name type="scientific">Methanofervidicoccus abyssi</name>
    <dbReference type="NCBI Taxonomy" id="2082189"/>
    <lineage>
        <taxon>Archaea</taxon>
        <taxon>Methanobacteriati</taxon>
        <taxon>Methanobacteriota</taxon>
        <taxon>Methanomada group</taxon>
        <taxon>Methanococci</taxon>
        <taxon>Methanococcales</taxon>
        <taxon>Methanofervidicoccus</taxon>
    </lineage>
</organism>
<dbReference type="Gene3D" id="3.40.920.10">
    <property type="entry name" value="Pyruvate-ferredoxin oxidoreductase, PFOR, domain III"/>
    <property type="match status" value="1"/>
</dbReference>